<proteinExistence type="predicted"/>
<dbReference type="InterPro" id="IPR010035">
    <property type="entry name" value="Thi_S"/>
</dbReference>
<accession>A0A251WVS2</accession>
<dbReference type="Pfam" id="PF02597">
    <property type="entry name" value="ThiS"/>
    <property type="match status" value="1"/>
</dbReference>
<dbReference type="InterPro" id="IPR016155">
    <property type="entry name" value="Mopterin_synth/thiamin_S_b"/>
</dbReference>
<organism evidence="1 2">
    <name type="scientific">Marivivens niveibacter</name>
    <dbReference type="NCBI Taxonomy" id="1930667"/>
    <lineage>
        <taxon>Bacteria</taxon>
        <taxon>Pseudomonadati</taxon>
        <taxon>Pseudomonadota</taxon>
        <taxon>Alphaproteobacteria</taxon>
        <taxon>Rhodobacterales</taxon>
        <taxon>Paracoccaceae</taxon>
        <taxon>Marivivens group</taxon>
        <taxon>Marivivens</taxon>
    </lineage>
</organism>
<dbReference type="AlphaFoldDB" id="A0A251WVS2"/>
<dbReference type="Proteomes" id="UP000194664">
    <property type="component" value="Unassembled WGS sequence"/>
</dbReference>
<keyword evidence="2" id="KW-1185">Reference proteome</keyword>
<dbReference type="EMBL" id="MSPP01000006">
    <property type="protein sequence ID" value="OUD08255.1"/>
    <property type="molecule type" value="Genomic_DNA"/>
</dbReference>
<dbReference type="SUPFAM" id="SSF54285">
    <property type="entry name" value="MoaD/ThiS"/>
    <property type="match status" value="1"/>
</dbReference>
<dbReference type="PANTHER" id="PTHR34472">
    <property type="entry name" value="SULFUR CARRIER PROTEIN THIS"/>
    <property type="match status" value="1"/>
</dbReference>
<dbReference type="PANTHER" id="PTHR34472:SF1">
    <property type="entry name" value="SULFUR CARRIER PROTEIN THIS"/>
    <property type="match status" value="1"/>
</dbReference>
<comment type="caution">
    <text evidence="1">The sequence shown here is derived from an EMBL/GenBank/DDBJ whole genome shotgun (WGS) entry which is preliminary data.</text>
</comment>
<gene>
    <name evidence="1" type="ORF">BVC71_13860</name>
</gene>
<reference evidence="1 2" key="1">
    <citation type="submission" date="2016-12" db="EMBL/GenBank/DDBJ databases">
        <title>The draft genome sequence of HSLHS2.</title>
        <authorList>
            <person name="Hu D."/>
            <person name="Wang L."/>
            <person name="Shao Z."/>
        </authorList>
    </citation>
    <scope>NUCLEOTIDE SEQUENCE [LARGE SCALE GENOMIC DNA]</scope>
    <source>
        <strain evidence="1">MCCC 1A06712</strain>
    </source>
</reference>
<protein>
    <submittedName>
        <fullName evidence="1">Thiamine biosynthesis protein ThiS</fullName>
    </submittedName>
</protein>
<dbReference type="NCBIfam" id="TIGR01683">
    <property type="entry name" value="thiS"/>
    <property type="match status" value="1"/>
</dbReference>
<sequence length="65" mass="6925">MKIIVNSKPFDVRSHTLSDILTEVGFDSPAIATAVNGQFVPKKSRAETPINSGDQIEIVAPMQGG</sequence>
<dbReference type="OrthoDB" id="197113at2"/>
<dbReference type="InterPro" id="IPR003749">
    <property type="entry name" value="ThiS/MoaD-like"/>
</dbReference>
<dbReference type="RefSeq" id="WP_086452289.1">
    <property type="nucleotide sequence ID" value="NZ_MSPP01000006.1"/>
</dbReference>
<evidence type="ECO:0000313" key="1">
    <source>
        <dbReference type="EMBL" id="OUD08255.1"/>
    </source>
</evidence>
<dbReference type="Gene3D" id="3.10.20.30">
    <property type="match status" value="1"/>
</dbReference>
<dbReference type="InterPro" id="IPR012675">
    <property type="entry name" value="Beta-grasp_dom_sf"/>
</dbReference>
<evidence type="ECO:0000313" key="2">
    <source>
        <dbReference type="Proteomes" id="UP000194664"/>
    </source>
</evidence>
<name>A0A251WVS2_9RHOB</name>
<dbReference type="CDD" id="cd00565">
    <property type="entry name" value="Ubl_ThiS"/>
    <property type="match status" value="1"/>
</dbReference>